<feature type="compositionally biased region" description="Basic and acidic residues" evidence="1">
    <location>
        <begin position="98"/>
        <end position="107"/>
    </location>
</feature>
<dbReference type="AlphaFoldDB" id="A0A450RVD9"/>
<gene>
    <name evidence="2" type="ORF">BECKDK2373B_GA0170837_100461</name>
</gene>
<proteinExistence type="predicted"/>
<dbReference type="EMBL" id="CAADEX010000004">
    <property type="protein sequence ID" value="VFJ43080.1"/>
    <property type="molecule type" value="Genomic_DNA"/>
</dbReference>
<name>A0A450RVD9_9GAMM</name>
<protein>
    <submittedName>
        <fullName evidence="2">Uncharacterized protein</fullName>
    </submittedName>
</protein>
<evidence type="ECO:0000313" key="2">
    <source>
        <dbReference type="EMBL" id="VFJ43080.1"/>
    </source>
</evidence>
<evidence type="ECO:0000256" key="1">
    <source>
        <dbReference type="SAM" id="MobiDB-lite"/>
    </source>
</evidence>
<organism evidence="2">
    <name type="scientific">Candidatus Kentrum sp. DK</name>
    <dbReference type="NCBI Taxonomy" id="2126562"/>
    <lineage>
        <taxon>Bacteria</taxon>
        <taxon>Pseudomonadati</taxon>
        <taxon>Pseudomonadota</taxon>
        <taxon>Gammaproteobacteria</taxon>
        <taxon>Candidatus Kentrum</taxon>
    </lineage>
</organism>
<sequence length="166" mass="18134">MTGSVNFHEQGWKKPATSSRQGCRDPAPGTAIGLVAALAALCPSTHFPDEPKKQVIANAADKGEKLRVLREFGFVVWPMGIVEGVWARKKGNGRTFRRGKEAREHSDVLPPQDPLESDSNLRFPKCAGFPDKGEISMSPVIPKRSKIFLVPAMPGMAGCFRHVLND</sequence>
<reference evidence="2" key="1">
    <citation type="submission" date="2019-02" db="EMBL/GenBank/DDBJ databases">
        <authorList>
            <person name="Gruber-Vodicka R. H."/>
            <person name="Seah K. B. B."/>
        </authorList>
    </citation>
    <scope>NUCLEOTIDE SEQUENCE</scope>
    <source>
        <strain evidence="2">BECK_DK47</strain>
    </source>
</reference>
<feature type="region of interest" description="Disordered" evidence="1">
    <location>
        <begin position="97"/>
        <end position="119"/>
    </location>
</feature>
<accession>A0A450RVD9</accession>
<feature type="region of interest" description="Disordered" evidence="1">
    <location>
        <begin position="1"/>
        <end position="25"/>
    </location>
</feature>